<dbReference type="EMBL" id="OU466859">
    <property type="protein sequence ID" value="CAH2052208.1"/>
    <property type="molecule type" value="Genomic_DNA"/>
</dbReference>
<feature type="domain" description="Reverse transcriptase zinc-binding" evidence="1">
    <location>
        <begin position="60"/>
        <end position="122"/>
    </location>
</feature>
<accession>A0AAU9RZC1</accession>
<reference evidence="2 3" key="1">
    <citation type="submission" date="2022-03" db="EMBL/GenBank/DDBJ databases">
        <authorList>
            <person name="Nunn A."/>
            <person name="Chopra R."/>
            <person name="Nunn A."/>
            <person name="Contreras Garrido A."/>
        </authorList>
    </citation>
    <scope>NUCLEOTIDE SEQUENCE [LARGE SCALE GENOMIC DNA]</scope>
</reference>
<dbReference type="Pfam" id="PF13966">
    <property type="entry name" value="zf-RVT"/>
    <property type="match status" value="1"/>
</dbReference>
<dbReference type="InterPro" id="IPR026960">
    <property type="entry name" value="RVT-Znf"/>
</dbReference>
<evidence type="ECO:0000313" key="2">
    <source>
        <dbReference type="EMBL" id="CAH2052208.1"/>
    </source>
</evidence>
<sequence>MGLAMVADAFSSCDWQCLNRSTNVNVSILGGTLQALQAPSPSRRQDGFLWGSEGSTSPLFSTKITWNLIRARAEVEDWVKAVWFKGMVPKHTFNFWTPVKGEACSLGSQHSTRYVISVLCKMKTESTCSYTANSPLKYGLYF</sequence>
<evidence type="ECO:0000259" key="1">
    <source>
        <dbReference type="Pfam" id="PF13966"/>
    </source>
</evidence>
<keyword evidence="3" id="KW-1185">Reference proteome</keyword>
<name>A0AAU9RZC1_THLAR</name>
<organism evidence="2 3">
    <name type="scientific">Thlaspi arvense</name>
    <name type="common">Field penny-cress</name>
    <dbReference type="NCBI Taxonomy" id="13288"/>
    <lineage>
        <taxon>Eukaryota</taxon>
        <taxon>Viridiplantae</taxon>
        <taxon>Streptophyta</taxon>
        <taxon>Embryophyta</taxon>
        <taxon>Tracheophyta</taxon>
        <taxon>Spermatophyta</taxon>
        <taxon>Magnoliopsida</taxon>
        <taxon>eudicotyledons</taxon>
        <taxon>Gunneridae</taxon>
        <taxon>Pentapetalae</taxon>
        <taxon>rosids</taxon>
        <taxon>malvids</taxon>
        <taxon>Brassicales</taxon>
        <taxon>Brassicaceae</taxon>
        <taxon>Thlaspideae</taxon>
        <taxon>Thlaspi</taxon>
    </lineage>
</organism>
<evidence type="ECO:0000313" key="3">
    <source>
        <dbReference type="Proteomes" id="UP000836841"/>
    </source>
</evidence>
<dbReference type="AlphaFoldDB" id="A0AAU9RZC1"/>
<gene>
    <name evidence="2" type="ORF">TAV2_LOCUS9382</name>
</gene>
<dbReference type="Proteomes" id="UP000836841">
    <property type="component" value="Chromosome 3"/>
</dbReference>
<proteinExistence type="predicted"/>
<protein>
    <recommendedName>
        <fullName evidence="1">Reverse transcriptase zinc-binding domain-containing protein</fullName>
    </recommendedName>
</protein>